<evidence type="ECO:0000313" key="4">
    <source>
        <dbReference type="Proteomes" id="UP001150925"/>
    </source>
</evidence>
<protein>
    <recommendedName>
        <fullName evidence="2">F-box domain-containing protein</fullName>
    </recommendedName>
</protein>
<dbReference type="InterPro" id="IPR057207">
    <property type="entry name" value="FBXL15_LRR"/>
</dbReference>
<feature type="compositionally biased region" description="Low complexity" evidence="1">
    <location>
        <begin position="68"/>
        <end position="79"/>
    </location>
</feature>
<dbReference type="Proteomes" id="UP001150925">
    <property type="component" value="Unassembled WGS sequence"/>
</dbReference>
<dbReference type="Pfam" id="PF25372">
    <property type="entry name" value="DUF7885"/>
    <property type="match status" value="1"/>
</dbReference>
<organism evidence="3 4">
    <name type="scientific">Dispira parvispora</name>
    <dbReference type="NCBI Taxonomy" id="1520584"/>
    <lineage>
        <taxon>Eukaryota</taxon>
        <taxon>Fungi</taxon>
        <taxon>Fungi incertae sedis</taxon>
        <taxon>Zoopagomycota</taxon>
        <taxon>Kickxellomycotina</taxon>
        <taxon>Dimargaritomycetes</taxon>
        <taxon>Dimargaritales</taxon>
        <taxon>Dimargaritaceae</taxon>
        <taxon>Dispira</taxon>
    </lineage>
</organism>
<dbReference type="Gene3D" id="3.80.10.10">
    <property type="entry name" value="Ribonuclease Inhibitor"/>
    <property type="match status" value="2"/>
</dbReference>
<feature type="region of interest" description="Disordered" evidence="1">
    <location>
        <begin position="780"/>
        <end position="799"/>
    </location>
</feature>
<dbReference type="OrthoDB" id="550575at2759"/>
<dbReference type="PROSITE" id="PS50181">
    <property type="entry name" value="FBOX"/>
    <property type="match status" value="1"/>
</dbReference>
<feature type="compositionally biased region" description="Polar residues" evidence="1">
    <location>
        <begin position="29"/>
        <end position="39"/>
    </location>
</feature>
<comment type="caution">
    <text evidence="3">The sequence shown here is derived from an EMBL/GenBank/DDBJ whole genome shotgun (WGS) entry which is preliminary data.</text>
</comment>
<feature type="domain" description="F-box" evidence="2">
    <location>
        <begin position="104"/>
        <end position="150"/>
    </location>
</feature>
<dbReference type="InterPro" id="IPR006553">
    <property type="entry name" value="Leu-rich_rpt_Cys-con_subtyp"/>
</dbReference>
<dbReference type="GO" id="GO:0031146">
    <property type="term" value="P:SCF-dependent proteasomal ubiquitin-dependent protein catabolic process"/>
    <property type="evidence" value="ECO:0007669"/>
    <property type="project" value="TreeGrafter"/>
</dbReference>
<accession>A0A9W8AZG8</accession>
<dbReference type="InterPro" id="IPR036047">
    <property type="entry name" value="F-box-like_dom_sf"/>
</dbReference>
<feature type="region of interest" description="Disordered" evidence="1">
    <location>
        <begin position="24"/>
        <end position="79"/>
    </location>
</feature>
<evidence type="ECO:0000256" key="1">
    <source>
        <dbReference type="SAM" id="MobiDB-lite"/>
    </source>
</evidence>
<dbReference type="SUPFAM" id="SSF52047">
    <property type="entry name" value="RNI-like"/>
    <property type="match status" value="1"/>
</dbReference>
<dbReference type="SUPFAM" id="SSF81383">
    <property type="entry name" value="F-box domain"/>
    <property type="match status" value="1"/>
</dbReference>
<reference evidence="3" key="1">
    <citation type="submission" date="2022-07" db="EMBL/GenBank/DDBJ databases">
        <title>Phylogenomic reconstructions and comparative analyses of Kickxellomycotina fungi.</title>
        <authorList>
            <person name="Reynolds N.K."/>
            <person name="Stajich J.E."/>
            <person name="Barry K."/>
            <person name="Grigoriev I.V."/>
            <person name="Crous P."/>
            <person name="Smith M.E."/>
        </authorList>
    </citation>
    <scope>NUCLEOTIDE SEQUENCE</scope>
    <source>
        <strain evidence="3">RSA 1196</strain>
    </source>
</reference>
<dbReference type="GO" id="GO:0019005">
    <property type="term" value="C:SCF ubiquitin ligase complex"/>
    <property type="evidence" value="ECO:0007669"/>
    <property type="project" value="TreeGrafter"/>
</dbReference>
<dbReference type="SMART" id="SM00256">
    <property type="entry name" value="FBOX"/>
    <property type="match status" value="1"/>
</dbReference>
<dbReference type="InterPro" id="IPR032675">
    <property type="entry name" value="LRR_dom_sf"/>
</dbReference>
<name>A0A9W8AZG8_9FUNG</name>
<dbReference type="Pfam" id="PF12937">
    <property type="entry name" value="F-box-like"/>
    <property type="match status" value="1"/>
</dbReference>
<sequence>MELQSYPLSSIPWYIRQAPSPTAIGPLDIQNSHPTTHSPLGNAPEPGLVRQDKSMYPGVSSRSSTADSSPFGSSMGSESQPCSFDSASCSTRDLLLDDFRNPLRNQWVQLPLELQFQIWSYLTPPERLRLRRVNRAWSKWLLHGALWRKIELGASPTDVNEYTAKRLLETAGSSVRHLVFRGYRGLSTATIQRAASTCNHLDHLTIAGCTIRVPRSLDLLFQCNPKLTTVDLSRNQGLTDGHLVTIATLCPQLVSLNVAWCKNITSIGLRRITVFSHKLEQLVVHGVSGVDTLFIEHLAQRCSKLRGLGISQCKGVTDLGIKELARGCPDLTRLDLSYIPQLTNDALFFLAQYCPNLTTLIATQCVGFGDEGLAELARRCARLEVLELEGCFLIGDITLRALAQHGRTLTRVLVDGCAEITDHGVLALLQGCPSLRHVSLTQCFLVTDHTLREWKEWYTRGLVEKQRQWWFGLVSTLTNRLTQSPTPVGLADAWSRSTILALTPLMDNVVDLLRIGFMRLWTRSLSLDMMDCQGLSKAELEDFTAALYPLGISAKCFHTWDTLRRGPGCPWVDCSVSSVYAELLTQLVDEVSPPRRTVKRWRRWTFFERPRTLTFEQQLVLLAWVLMDRVVQSMSTATCSSAVTDTAVLNDNGEWSKWTNKLVDLLYHQFSTAVPNPNEMDSNRMIPERDTNGISLSLSSDLASSQDIQGAADRTNVEVATQRYDWLTALLPGWRMHPCHPMYCYLRSNLFCHNEFLAFQCPKELAIWGTKLRQEVSHRSSLANARTSPSRSSTVLPTQRWGSTMSSLRNSLHTLFHPQTPRTVSRPN</sequence>
<keyword evidence="4" id="KW-1185">Reference proteome</keyword>
<evidence type="ECO:0000313" key="3">
    <source>
        <dbReference type="EMBL" id="KAJ1968436.1"/>
    </source>
</evidence>
<dbReference type="AlphaFoldDB" id="A0A9W8AZG8"/>
<dbReference type="EMBL" id="JANBPY010000184">
    <property type="protein sequence ID" value="KAJ1968436.1"/>
    <property type="molecule type" value="Genomic_DNA"/>
</dbReference>
<dbReference type="PANTHER" id="PTHR13318">
    <property type="entry name" value="PARTNER OF PAIRED, ISOFORM B-RELATED"/>
    <property type="match status" value="1"/>
</dbReference>
<proteinExistence type="predicted"/>
<dbReference type="SMART" id="SM00367">
    <property type="entry name" value="LRR_CC"/>
    <property type="match status" value="8"/>
</dbReference>
<evidence type="ECO:0000259" key="2">
    <source>
        <dbReference type="PROSITE" id="PS50181"/>
    </source>
</evidence>
<dbReference type="InterPro" id="IPR001810">
    <property type="entry name" value="F-box_dom"/>
</dbReference>
<gene>
    <name evidence="3" type="ORF">IWQ62_001249</name>
</gene>